<evidence type="ECO:0000259" key="5">
    <source>
        <dbReference type="Pfam" id="PF07731"/>
    </source>
</evidence>
<feature type="chain" id="PRO_5047415180" evidence="4">
    <location>
        <begin position="30"/>
        <end position="583"/>
    </location>
</feature>
<dbReference type="PANTHER" id="PTHR48267">
    <property type="entry name" value="CUPREDOXIN SUPERFAMILY PROTEIN"/>
    <property type="match status" value="1"/>
</dbReference>
<keyword evidence="2" id="KW-0479">Metal-binding</keyword>
<accession>A0ABU2MV04</accession>
<feature type="domain" description="Plastocyanin-like" evidence="5">
    <location>
        <begin position="467"/>
        <end position="582"/>
    </location>
</feature>
<evidence type="ECO:0000256" key="1">
    <source>
        <dbReference type="ARBA" id="ARBA00010609"/>
    </source>
</evidence>
<dbReference type="SUPFAM" id="SSF49503">
    <property type="entry name" value="Cupredoxins"/>
    <property type="match status" value="3"/>
</dbReference>
<reference evidence="8" key="1">
    <citation type="submission" date="2023-07" db="EMBL/GenBank/DDBJ databases">
        <title>30 novel species of actinomycetes from the DSMZ collection.</title>
        <authorList>
            <person name="Nouioui I."/>
        </authorList>
    </citation>
    <scope>NUCLEOTIDE SEQUENCE [LARGE SCALE GENOMIC DNA]</scope>
    <source>
        <strain evidence="8">DSM 44938</strain>
    </source>
</reference>
<keyword evidence="3" id="KW-0560">Oxidoreductase</keyword>
<dbReference type="InterPro" id="IPR008972">
    <property type="entry name" value="Cupredoxin"/>
</dbReference>
<dbReference type="Pfam" id="PF07732">
    <property type="entry name" value="Cu-oxidase_3"/>
    <property type="match status" value="1"/>
</dbReference>
<evidence type="ECO:0000256" key="4">
    <source>
        <dbReference type="SAM" id="SignalP"/>
    </source>
</evidence>
<keyword evidence="8" id="KW-1185">Reference proteome</keyword>
<evidence type="ECO:0000256" key="3">
    <source>
        <dbReference type="ARBA" id="ARBA00023002"/>
    </source>
</evidence>
<dbReference type="CDD" id="cd13844">
    <property type="entry name" value="CuRO_1_BOD_CotA_like"/>
    <property type="match status" value="1"/>
</dbReference>
<dbReference type="CDD" id="cd13868">
    <property type="entry name" value="CuRO_2_CotA_like"/>
    <property type="match status" value="1"/>
</dbReference>
<proteinExistence type="inferred from homology"/>
<dbReference type="Gene3D" id="2.60.40.420">
    <property type="entry name" value="Cupredoxins - blue copper proteins"/>
    <property type="match status" value="3"/>
</dbReference>
<dbReference type="RefSeq" id="WP_311706058.1">
    <property type="nucleotide sequence ID" value="NZ_JAVREL010000012.1"/>
</dbReference>
<dbReference type="EMBL" id="JAVREL010000012">
    <property type="protein sequence ID" value="MDT0344924.1"/>
    <property type="molecule type" value="Genomic_DNA"/>
</dbReference>
<feature type="domain" description="Plastocyanin-like" evidence="6">
    <location>
        <begin position="163"/>
        <end position="237"/>
    </location>
</feature>
<comment type="caution">
    <text evidence="7">The sequence shown here is derived from an EMBL/GenBank/DDBJ whole genome shotgun (WGS) entry which is preliminary data.</text>
</comment>
<dbReference type="Proteomes" id="UP001183246">
    <property type="component" value="Unassembled WGS sequence"/>
</dbReference>
<dbReference type="InterPro" id="IPR011706">
    <property type="entry name" value="Cu-oxidase_C"/>
</dbReference>
<dbReference type="PROSITE" id="PS00080">
    <property type="entry name" value="MULTICOPPER_OXIDASE2"/>
    <property type="match status" value="1"/>
</dbReference>
<keyword evidence="4" id="KW-0732">Signal</keyword>
<dbReference type="CDD" id="cd13891">
    <property type="entry name" value="CuRO_3_CotA_like"/>
    <property type="match status" value="1"/>
</dbReference>
<evidence type="ECO:0000313" key="7">
    <source>
        <dbReference type="EMBL" id="MDT0344924.1"/>
    </source>
</evidence>
<gene>
    <name evidence="7" type="ORF">RM590_20240</name>
</gene>
<comment type="similarity">
    <text evidence="1">Belongs to the multicopper oxidase family.</text>
</comment>
<evidence type="ECO:0000256" key="2">
    <source>
        <dbReference type="ARBA" id="ARBA00022723"/>
    </source>
</evidence>
<dbReference type="InterPro" id="IPR002355">
    <property type="entry name" value="Cu_oxidase_Cu_BS"/>
</dbReference>
<dbReference type="InterPro" id="IPR011707">
    <property type="entry name" value="Cu-oxidase-like_N"/>
</dbReference>
<dbReference type="PANTHER" id="PTHR48267:SF1">
    <property type="entry name" value="BILIRUBIN OXIDASE"/>
    <property type="match status" value="1"/>
</dbReference>
<dbReference type="InterPro" id="IPR045087">
    <property type="entry name" value="Cu-oxidase_fam"/>
</dbReference>
<protein>
    <submittedName>
        <fullName evidence="7">Multicopper oxidase</fullName>
    </submittedName>
</protein>
<feature type="signal peptide" evidence="4">
    <location>
        <begin position="1"/>
        <end position="29"/>
    </location>
</feature>
<name>A0ABU2MV04_9ACTN</name>
<sequence length="583" mass="64288">MLRRTFLRAGSLTSGALLLQSAAPSPACARPRVPLPPVVDPLYGQPIADARAIPRFVNALPRLPRIEVADGDSPSLVLAETTQDVLGGGLGLPTPVWGFEHRIGDGDPVASYPGPTIVARAHRPLRVDWVNALPNQHLLPVDETVHWAFTGHGYTLARHGVPSVVHLHGGHTPSADDGHPDAWYTAKDARGPSYSGTRFTYENTQESATLWYHDHTHGLARLNIYAGLAGFYLLRDDRELELIARGELPGGPYEVELMFQDRTFRPDGRLAYPVHAAHDAGPKSTHRDFYGQVIVVNGKAWPYLDVEPRRYRFRLLNSSNSRFYQLSVNGEWPFPVSLIGSDGGFLERPVTPLRPVLISPGERLDLVADFSEAAGATFDLMNEAPTPFPHGAPVEPPADRVLQIRVGLPFDGAAANAPLPAVLRPEPYTIRSEPARTRQLLLVDRTDGHGRPQPMLGTVEQGVLAWSDPVTETPRLNDTEVWEFYNTTQDAHVVHLHLVQFQVVEEAPFTADQDPETGALSNIQLGEPERVDPAELGPKDTVRVPPGHVTRIRAVFDKKGTYVWHCHMLEHEDHGMMRSFVVG</sequence>
<evidence type="ECO:0000259" key="6">
    <source>
        <dbReference type="Pfam" id="PF07732"/>
    </source>
</evidence>
<organism evidence="7 8">
    <name type="scientific">Streptomyces litchfieldiae</name>
    <dbReference type="NCBI Taxonomy" id="3075543"/>
    <lineage>
        <taxon>Bacteria</taxon>
        <taxon>Bacillati</taxon>
        <taxon>Actinomycetota</taxon>
        <taxon>Actinomycetes</taxon>
        <taxon>Kitasatosporales</taxon>
        <taxon>Streptomycetaceae</taxon>
        <taxon>Streptomyces</taxon>
    </lineage>
</organism>
<evidence type="ECO:0000313" key="8">
    <source>
        <dbReference type="Proteomes" id="UP001183246"/>
    </source>
</evidence>
<dbReference type="Pfam" id="PF07731">
    <property type="entry name" value="Cu-oxidase_2"/>
    <property type="match status" value="1"/>
</dbReference>